<dbReference type="InterPro" id="IPR003439">
    <property type="entry name" value="ABC_transporter-like_ATP-bd"/>
</dbReference>
<dbReference type="PANTHER" id="PTHR19211">
    <property type="entry name" value="ATP-BINDING TRANSPORT PROTEIN-RELATED"/>
    <property type="match status" value="1"/>
</dbReference>
<dbReference type="Proteomes" id="UP000092871">
    <property type="component" value="Unassembled WGS sequence"/>
</dbReference>
<dbReference type="InterPro" id="IPR017871">
    <property type="entry name" value="ABC_transporter-like_CS"/>
</dbReference>
<evidence type="ECO:0000313" key="7">
    <source>
        <dbReference type="EMBL" id="SBT20790.1"/>
    </source>
</evidence>
<evidence type="ECO:0000256" key="1">
    <source>
        <dbReference type="ARBA" id="ARBA00022737"/>
    </source>
</evidence>
<dbReference type="Proteomes" id="UP000092840">
    <property type="component" value="Unassembled WGS sequence"/>
</dbReference>
<dbReference type="RefSeq" id="WP_067035812.1">
    <property type="nucleotide sequence ID" value="NZ_FLRA01000014.1"/>
</dbReference>
<evidence type="ECO:0000313" key="8">
    <source>
        <dbReference type="Proteomes" id="UP000092840"/>
    </source>
</evidence>
<gene>
    <name evidence="6" type="primary">yheS_2</name>
    <name evidence="7" type="synonym">yheS_1</name>
    <name evidence="6" type="ORF">MGA5115_02027</name>
    <name evidence="7" type="ORF">MGA5116_01377</name>
</gene>
<evidence type="ECO:0000256" key="2">
    <source>
        <dbReference type="ARBA" id="ARBA00022741"/>
    </source>
</evidence>
<evidence type="ECO:0000259" key="5">
    <source>
        <dbReference type="PROSITE" id="PS50893"/>
    </source>
</evidence>
<reference evidence="7 8" key="2">
    <citation type="submission" date="2016-06" db="EMBL/GenBank/DDBJ databases">
        <authorList>
            <person name="Rodrigo-Torres L."/>
            <person name="Arahal D.R."/>
        </authorList>
    </citation>
    <scope>NUCLEOTIDE SEQUENCE [LARGE SCALE GENOMIC DNA]</scope>
    <source>
        <strain evidence="7 8">CECT 5116</strain>
    </source>
</reference>
<dbReference type="AlphaFoldDB" id="A0A1C3JS95"/>
<evidence type="ECO:0000256" key="3">
    <source>
        <dbReference type="ARBA" id="ARBA00022840"/>
    </source>
</evidence>
<evidence type="ECO:0000256" key="4">
    <source>
        <dbReference type="SAM" id="MobiDB-lite"/>
    </source>
</evidence>
<dbReference type="PANTHER" id="PTHR19211:SF6">
    <property type="entry name" value="BLL7188 PROTEIN"/>
    <property type="match status" value="1"/>
</dbReference>
<dbReference type="EMBL" id="FLRB01000008">
    <property type="protein sequence ID" value="SBT20790.1"/>
    <property type="molecule type" value="Genomic_DNA"/>
</dbReference>
<dbReference type="InterPro" id="IPR003593">
    <property type="entry name" value="AAA+_ATPase"/>
</dbReference>
<feature type="region of interest" description="Disordered" evidence="4">
    <location>
        <begin position="243"/>
        <end position="313"/>
    </location>
</feature>
<keyword evidence="2" id="KW-0547">Nucleotide-binding</keyword>
<accession>A0A1C3JS95</accession>
<dbReference type="EMBL" id="FLRA01000014">
    <property type="protein sequence ID" value="SBT17910.1"/>
    <property type="molecule type" value="Genomic_DNA"/>
</dbReference>
<dbReference type="SUPFAM" id="SSF52540">
    <property type="entry name" value="P-loop containing nucleoside triphosphate hydrolases"/>
    <property type="match status" value="2"/>
</dbReference>
<name>A0A1C3JS95_9GAMM</name>
<reference evidence="6 9" key="1">
    <citation type="submission" date="2016-06" db="EMBL/GenBank/DDBJ databases">
        <authorList>
            <person name="Kjaerup R.B."/>
            <person name="Dalgaard T.S."/>
            <person name="Juul-Madsen H.R."/>
        </authorList>
    </citation>
    <scope>NUCLEOTIDE SEQUENCE [LARGE SCALE GENOMIC DNA]</scope>
    <source>
        <strain evidence="6 9">CECT 5115</strain>
    </source>
</reference>
<keyword evidence="1" id="KW-0677">Repeat</keyword>
<dbReference type="GO" id="GO:0016887">
    <property type="term" value="F:ATP hydrolysis activity"/>
    <property type="evidence" value="ECO:0007669"/>
    <property type="project" value="InterPro"/>
</dbReference>
<protein>
    <submittedName>
        <fullName evidence="6 7">ABC transporter ATP-binding protein YheS</fullName>
    </submittedName>
</protein>
<dbReference type="GO" id="GO:0005524">
    <property type="term" value="F:ATP binding"/>
    <property type="evidence" value="ECO:0007669"/>
    <property type="project" value="UniProtKB-KW"/>
</dbReference>
<feature type="domain" description="ABC transporter" evidence="5">
    <location>
        <begin position="2"/>
        <end position="233"/>
    </location>
</feature>
<keyword evidence="3 6" id="KW-0067">ATP-binding</keyword>
<feature type="compositionally biased region" description="Basic and acidic residues" evidence="4">
    <location>
        <begin position="243"/>
        <end position="268"/>
    </location>
</feature>
<dbReference type="OrthoDB" id="9776369at2"/>
<proteinExistence type="predicted"/>
<dbReference type="Pfam" id="PF00005">
    <property type="entry name" value="ABC_tran"/>
    <property type="match status" value="2"/>
</dbReference>
<dbReference type="Gene3D" id="3.40.50.300">
    <property type="entry name" value="P-loop containing nucleotide triphosphate hydrolases"/>
    <property type="match status" value="2"/>
</dbReference>
<dbReference type="SMART" id="SM00382">
    <property type="entry name" value="AAA"/>
    <property type="match status" value="2"/>
</dbReference>
<organism evidence="6 9">
    <name type="scientific">Marinomonas gallaica</name>
    <dbReference type="NCBI Taxonomy" id="1806667"/>
    <lineage>
        <taxon>Bacteria</taxon>
        <taxon>Pseudomonadati</taxon>
        <taxon>Pseudomonadota</taxon>
        <taxon>Gammaproteobacteria</taxon>
        <taxon>Oceanospirillales</taxon>
        <taxon>Oceanospirillaceae</taxon>
        <taxon>Marinomonas</taxon>
    </lineage>
</organism>
<dbReference type="InterPro" id="IPR050611">
    <property type="entry name" value="ABCF"/>
</dbReference>
<dbReference type="PROSITE" id="PS00211">
    <property type="entry name" value="ABC_TRANSPORTER_1"/>
    <property type="match status" value="1"/>
</dbReference>
<keyword evidence="8" id="KW-1185">Reference proteome</keyword>
<dbReference type="InterPro" id="IPR027417">
    <property type="entry name" value="P-loop_NTPase"/>
</dbReference>
<evidence type="ECO:0000313" key="9">
    <source>
        <dbReference type="Proteomes" id="UP000092871"/>
    </source>
</evidence>
<evidence type="ECO:0000313" key="6">
    <source>
        <dbReference type="EMBL" id="SBT17910.1"/>
    </source>
</evidence>
<dbReference type="PROSITE" id="PS50893">
    <property type="entry name" value="ABC_TRANSPORTER_2"/>
    <property type="match status" value="1"/>
</dbReference>
<sequence>MLVISDLYHALPNGDVLFSNLSFTCPRSNHITAIIGRNGIGKSTLLQCIADQVSGVSVRGSLLFYQQKSAEALQDRRVIDALGLGSYYDAYKRVEKGFPHDTDFDLLAQHWDVIERAKSWLTSADLTLALEQPMLTLSGGQRTKVRLVGLLKHAPDILLLDEPSNHLDQVGTQWLIHALKETSSQVLLISHDTSLLQSMNHFLVLSEQGITPYHMDFSNLRALLEKQRQESFKAISQTKTLLKKEQRAQQAREQKTLQRMRQGKEARKSGSQSKLLLDQKKNKAQVQSGAQKRLAQQRHQSLRTDLRQKQNLQTNVSDLPLSLSERQNGPRRVLDIINGILPYGDKTPITITLEHGERLCLGGSNGSGKSTLIRCILRQQSLCSGTLQRYGDALYLDQHLSLLEQFSSAFELFQHHVPTMEHSTIRTLLGCIDLQGDRAFQSCKNLSGGERMKVALLLISQLPSKALLILDETDNHLDLDSQDQLASILEDFQGSLIFVTHQEGWISADKVLTLHQQ</sequence>